<keyword evidence="6 10" id="KW-0560">Oxidoreductase</keyword>
<proteinExistence type="inferred from homology"/>
<gene>
    <name evidence="11" type="ORF">B0H15DRAFT_842986</name>
</gene>
<dbReference type="CDD" id="cd11065">
    <property type="entry name" value="CYP64-like"/>
    <property type="match status" value="1"/>
</dbReference>
<keyword evidence="7 9" id="KW-0408">Iron</keyword>
<dbReference type="Gene3D" id="1.10.630.10">
    <property type="entry name" value="Cytochrome P450"/>
    <property type="match status" value="1"/>
</dbReference>
<organism evidence="11 12">
    <name type="scientific">Mycena belliarum</name>
    <dbReference type="NCBI Taxonomy" id="1033014"/>
    <lineage>
        <taxon>Eukaryota</taxon>
        <taxon>Fungi</taxon>
        <taxon>Dikarya</taxon>
        <taxon>Basidiomycota</taxon>
        <taxon>Agaricomycotina</taxon>
        <taxon>Agaricomycetes</taxon>
        <taxon>Agaricomycetidae</taxon>
        <taxon>Agaricales</taxon>
        <taxon>Marasmiineae</taxon>
        <taxon>Mycenaceae</taxon>
        <taxon>Mycena</taxon>
    </lineage>
</organism>
<dbReference type="EMBL" id="JARJCN010000029">
    <property type="protein sequence ID" value="KAJ7087188.1"/>
    <property type="molecule type" value="Genomic_DNA"/>
</dbReference>
<comment type="pathway">
    <text evidence="2">Secondary metabolite biosynthesis.</text>
</comment>
<sequence>MPVSLLLALDVCAIVGVLLLLKRLLSPPRDVHALPPGYTQYFPCLALIHELATSPAGLPFVGNVLDMPSEKEWVTFSQWADTYGDLCSVTVLGQPIIVIGSVKVAVDLLDKRSAFYSDRPVCTMGGELVGWKNTLVLLPYGDRFRRFRRLFHNIIGSRAAMKQFLPVEELETRRFLGRVLAKPDDLPKHIRKTAGAIILRISHGYQVKENNDPFVQLAEQATEQFSLSTAPGGFMVDLIPALKHVPTWFPFTGWRRKANVWAATLNQMVEQPYSFVKHQMATGAAPVSFTSTLLEPKQLTAEEEFDIKWSSASLYSAGADTTVSAVNAFFLAMALHPAAQAKAQREIDAVIGGDRLPTFADREDLPYVDALVKEVLRWHSVVPTGVAHRAMRDDVYEGYFIPKGSLVLMNIYRMAHDARTYADPMSFNPDRFIATDDRPAESDPRNFCWGFGRRICPGMHLADASLFISCVMALSVFDISKFVDENGQVIVPVHENTTGTISHPVPFRCVIKPRSEKAIQLIQAD</sequence>
<dbReference type="PRINTS" id="PR00385">
    <property type="entry name" value="P450"/>
</dbReference>
<evidence type="ECO:0000256" key="3">
    <source>
        <dbReference type="ARBA" id="ARBA00010617"/>
    </source>
</evidence>
<evidence type="ECO:0000256" key="1">
    <source>
        <dbReference type="ARBA" id="ARBA00001971"/>
    </source>
</evidence>
<dbReference type="InterPro" id="IPR036396">
    <property type="entry name" value="Cyt_P450_sf"/>
</dbReference>
<dbReference type="PROSITE" id="PS00086">
    <property type="entry name" value="CYTOCHROME_P450"/>
    <property type="match status" value="1"/>
</dbReference>
<evidence type="ECO:0000313" key="11">
    <source>
        <dbReference type="EMBL" id="KAJ7087188.1"/>
    </source>
</evidence>
<keyword evidence="12" id="KW-1185">Reference proteome</keyword>
<dbReference type="Pfam" id="PF00067">
    <property type="entry name" value="p450"/>
    <property type="match status" value="1"/>
</dbReference>
<dbReference type="AlphaFoldDB" id="A0AAD6U1N0"/>
<dbReference type="PRINTS" id="PR00463">
    <property type="entry name" value="EP450I"/>
</dbReference>
<protein>
    <submittedName>
        <fullName evidence="11">Cytochrome P450</fullName>
    </submittedName>
</protein>
<dbReference type="GO" id="GO:0005506">
    <property type="term" value="F:iron ion binding"/>
    <property type="evidence" value="ECO:0007669"/>
    <property type="project" value="InterPro"/>
</dbReference>
<evidence type="ECO:0000256" key="6">
    <source>
        <dbReference type="ARBA" id="ARBA00023002"/>
    </source>
</evidence>
<evidence type="ECO:0000256" key="10">
    <source>
        <dbReference type="RuleBase" id="RU000461"/>
    </source>
</evidence>
<evidence type="ECO:0000256" key="9">
    <source>
        <dbReference type="PIRSR" id="PIRSR602401-1"/>
    </source>
</evidence>
<comment type="similarity">
    <text evidence="3 10">Belongs to the cytochrome P450 family.</text>
</comment>
<keyword evidence="5 9" id="KW-0479">Metal-binding</keyword>
<dbReference type="PANTHER" id="PTHR46300">
    <property type="entry name" value="P450, PUTATIVE (EUROFUNG)-RELATED-RELATED"/>
    <property type="match status" value="1"/>
</dbReference>
<keyword evidence="4 9" id="KW-0349">Heme</keyword>
<dbReference type="InterPro" id="IPR002401">
    <property type="entry name" value="Cyt_P450_E_grp-I"/>
</dbReference>
<comment type="caution">
    <text evidence="11">The sequence shown here is derived from an EMBL/GenBank/DDBJ whole genome shotgun (WGS) entry which is preliminary data.</text>
</comment>
<name>A0AAD6U1N0_9AGAR</name>
<dbReference type="InterPro" id="IPR001128">
    <property type="entry name" value="Cyt_P450"/>
</dbReference>
<dbReference type="GO" id="GO:0020037">
    <property type="term" value="F:heme binding"/>
    <property type="evidence" value="ECO:0007669"/>
    <property type="project" value="InterPro"/>
</dbReference>
<evidence type="ECO:0000256" key="8">
    <source>
        <dbReference type="ARBA" id="ARBA00023033"/>
    </source>
</evidence>
<feature type="binding site" description="axial binding residue" evidence="9">
    <location>
        <position position="456"/>
    </location>
    <ligand>
        <name>heme</name>
        <dbReference type="ChEBI" id="CHEBI:30413"/>
    </ligand>
    <ligandPart>
        <name>Fe</name>
        <dbReference type="ChEBI" id="CHEBI:18248"/>
    </ligandPart>
</feature>
<accession>A0AAD6U1N0</accession>
<evidence type="ECO:0000256" key="2">
    <source>
        <dbReference type="ARBA" id="ARBA00005179"/>
    </source>
</evidence>
<evidence type="ECO:0000256" key="7">
    <source>
        <dbReference type="ARBA" id="ARBA00023004"/>
    </source>
</evidence>
<dbReference type="GO" id="GO:0004497">
    <property type="term" value="F:monooxygenase activity"/>
    <property type="evidence" value="ECO:0007669"/>
    <property type="project" value="UniProtKB-KW"/>
</dbReference>
<dbReference type="PANTHER" id="PTHR46300:SF7">
    <property type="entry name" value="P450, PUTATIVE (EUROFUNG)-RELATED"/>
    <property type="match status" value="1"/>
</dbReference>
<dbReference type="Proteomes" id="UP001222325">
    <property type="component" value="Unassembled WGS sequence"/>
</dbReference>
<evidence type="ECO:0000313" key="12">
    <source>
        <dbReference type="Proteomes" id="UP001222325"/>
    </source>
</evidence>
<evidence type="ECO:0000256" key="5">
    <source>
        <dbReference type="ARBA" id="ARBA00022723"/>
    </source>
</evidence>
<comment type="cofactor">
    <cofactor evidence="1 9">
        <name>heme</name>
        <dbReference type="ChEBI" id="CHEBI:30413"/>
    </cofactor>
</comment>
<dbReference type="GO" id="GO:0016705">
    <property type="term" value="F:oxidoreductase activity, acting on paired donors, with incorporation or reduction of molecular oxygen"/>
    <property type="evidence" value="ECO:0007669"/>
    <property type="project" value="InterPro"/>
</dbReference>
<keyword evidence="8 10" id="KW-0503">Monooxygenase</keyword>
<reference evidence="11" key="1">
    <citation type="submission" date="2023-03" db="EMBL/GenBank/DDBJ databases">
        <title>Massive genome expansion in bonnet fungi (Mycena s.s.) driven by repeated elements and novel gene families across ecological guilds.</title>
        <authorList>
            <consortium name="Lawrence Berkeley National Laboratory"/>
            <person name="Harder C.B."/>
            <person name="Miyauchi S."/>
            <person name="Viragh M."/>
            <person name="Kuo A."/>
            <person name="Thoen E."/>
            <person name="Andreopoulos B."/>
            <person name="Lu D."/>
            <person name="Skrede I."/>
            <person name="Drula E."/>
            <person name="Henrissat B."/>
            <person name="Morin E."/>
            <person name="Kohler A."/>
            <person name="Barry K."/>
            <person name="LaButti K."/>
            <person name="Morin E."/>
            <person name="Salamov A."/>
            <person name="Lipzen A."/>
            <person name="Mereny Z."/>
            <person name="Hegedus B."/>
            <person name="Baldrian P."/>
            <person name="Stursova M."/>
            <person name="Weitz H."/>
            <person name="Taylor A."/>
            <person name="Grigoriev I.V."/>
            <person name="Nagy L.G."/>
            <person name="Martin F."/>
            <person name="Kauserud H."/>
        </authorList>
    </citation>
    <scope>NUCLEOTIDE SEQUENCE</scope>
    <source>
        <strain evidence="11">CBHHK173m</strain>
    </source>
</reference>
<dbReference type="SUPFAM" id="SSF48264">
    <property type="entry name" value="Cytochrome P450"/>
    <property type="match status" value="1"/>
</dbReference>
<dbReference type="InterPro" id="IPR017972">
    <property type="entry name" value="Cyt_P450_CS"/>
</dbReference>
<dbReference type="InterPro" id="IPR050364">
    <property type="entry name" value="Cytochrome_P450_fung"/>
</dbReference>
<evidence type="ECO:0000256" key="4">
    <source>
        <dbReference type="ARBA" id="ARBA00022617"/>
    </source>
</evidence>